<dbReference type="AlphaFoldDB" id="A0A4Y9XXT8"/>
<evidence type="ECO:0000313" key="3">
    <source>
        <dbReference type="Proteomes" id="UP000298390"/>
    </source>
</evidence>
<dbReference type="Proteomes" id="UP000298390">
    <property type="component" value="Unassembled WGS sequence"/>
</dbReference>
<name>A0A4Y9XXT8_9APHY</name>
<comment type="caution">
    <text evidence="2">The sequence shown here is derived from an EMBL/GenBank/DDBJ whole genome shotgun (WGS) entry which is preliminary data.</text>
</comment>
<accession>A0A4Y9XXT8</accession>
<dbReference type="EMBL" id="SEKV01000693">
    <property type="protein sequence ID" value="TFY54478.1"/>
    <property type="molecule type" value="Genomic_DNA"/>
</dbReference>
<evidence type="ECO:0000256" key="1">
    <source>
        <dbReference type="SAM" id="MobiDB-lite"/>
    </source>
</evidence>
<protein>
    <submittedName>
        <fullName evidence="2">Uncharacterized protein</fullName>
    </submittedName>
</protein>
<proteinExistence type="predicted"/>
<sequence>MAETREFDFPILLAAPVGKHRYLVYSSYEFLASKCAYVSNLVDSVAYDRGQYKSNSVERNASNSKNEEHHKALIGDPGKQGDRHSGSKSGKTNVDLRYEVVFAIFSKSPDTTLHAKWASSHLEKGKWARIIEGCLNDLRKKYREVLKELSGTGFGLPPEDCARGVATVSDKALQDSKLQQIWFDCLTLLYRDKPSVTVTAGTFMPGQDLVGQAYTVLVPTSPTHNRPSPLVFNSFLLALSDASSDRALAHPGLGGFNNMMQGVMENLTTTQQVLNDIRLEQAHQKTINKEMVLVAH</sequence>
<reference evidence="2 3" key="1">
    <citation type="submission" date="2019-01" db="EMBL/GenBank/DDBJ databases">
        <title>Genome sequencing of the rare red list fungi Fomitopsis rosea.</title>
        <authorList>
            <person name="Buettner E."/>
            <person name="Kellner H."/>
        </authorList>
    </citation>
    <scope>NUCLEOTIDE SEQUENCE [LARGE SCALE GENOMIC DNA]</scope>
    <source>
        <strain evidence="2 3">DSM 105464</strain>
    </source>
</reference>
<gene>
    <name evidence="2" type="ORF">EVJ58_g8842</name>
</gene>
<evidence type="ECO:0000313" key="2">
    <source>
        <dbReference type="EMBL" id="TFY54478.1"/>
    </source>
</evidence>
<feature type="region of interest" description="Disordered" evidence="1">
    <location>
        <begin position="56"/>
        <end position="91"/>
    </location>
</feature>
<organism evidence="2 3">
    <name type="scientific">Rhodofomes roseus</name>
    <dbReference type="NCBI Taxonomy" id="34475"/>
    <lineage>
        <taxon>Eukaryota</taxon>
        <taxon>Fungi</taxon>
        <taxon>Dikarya</taxon>
        <taxon>Basidiomycota</taxon>
        <taxon>Agaricomycotina</taxon>
        <taxon>Agaricomycetes</taxon>
        <taxon>Polyporales</taxon>
        <taxon>Rhodofomes</taxon>
    </lineage>
</organism>
<feature type="compositionally biased region" description="Basic and acidic residues" evidence="1">
    <location>
        <begin position="65"/>
        <end position="85"/>
    </location>
</feature>